<feature type="non-terminal residue" evidence="2">
    <location>
        <position position="1"/>
    </location>
</feature>
<sequence>SQQPKRHASLFHRHRSNSRLSVRPAYPEQTNEPRRVFEGTDAVAQNRRVALQRVVEVHDALEVKYQSESSSPTTATSSERPTSSSSSISIDVFTTDFASIPFPDAEVRAFKYFLRMWDPSEPSDPYFDTAIESSRLQFEEAASKHFFRRIALWNESEEVLEASRRKLFRRGEKEKSELGKLWMVEKGRSEHGVRDELKQVTTREGLAQLLWTLLHDFQKPLAPEFFEECKEALKRKYGM</sequence>
<accession>A0A6A5SZD9</accession>
<evidence type="ECO:0000313" key="2">
    <source>
        <dbReference type="EMBL" id="KAF1945761.1"/>
    </source>
</evidence>
<protein>
    <submittedName>
        <fullName evidence="2">Uncharacterized protein</fullName>
    </submittedName>
</protein>
<evidence type="ECO:0000256" key="1">
    <source>
        <dbReference type="SAM" id="MobiDB-lite"/>
    </source>
</evidence>
<proteinExistence type="predicted"/>
<reference evidence="2" key="1">
    <citation type="journal article" date="2020" name="Stud. Mycol.">
        <title>101 Dothideomycetes genomes: a test case for predicting lifestyles and emergence of pathogens.</title>
        <authorList>
            <person name="Haridas S."/>
            <person name="Albert R."/>
            <person name="Binder M."/>
            <person name="Bloem J."/>
            <person name="Labutti K."/>
            <person name="Salamov A."/>
            <person name="Andreopoulos B."/>
            <person name="Baker S."/>
            <person name="Barry K."/>
            <person name="Bills G."/>
            <person name="Bluhm B."/>
            <person name="Cannon C."/>
            <person name="Castanera R."/>
            <person name="Culley D."/>
            <person name="Daum C."/>
            <person name="Ezra D."/>
            <person name="Gonzalez J."/>
            <person name="Henrissat B."/>
            <person name="Kuo A."/>
            <person name="Liang C."/>
            <person name="Lipzen A."/>
            <person name="Lutzoni F."/>
            <person name="Magnuson J."/>
            <person name="Mondo S."/>
            <person name="Nolan M."/>
            <person name="Ohm R."/>
            <person name="Pangilinan J."/>
            <person name="Park H.-J."/>
            <person name="Ramirez L."/>
            <person name="Alfaro M."/>
            <person name="Sun H."/>
            <person name="Tritt A."/>
            <person name="Yoshinaga Y."/>
            <person name="Zwiers L.-H."/>
            <person name="Turgeon B."/>
            <person name="Goodwin S."/>
            <person name="Spatafora J."/>
            <person name="Crous P."/>
            <person name="Grigoriev I."/>
        </authorList>
    </citation>
    <scope>NUCLEOTIDE SEQUENCE</scope>
    <source>
        <strain evidence="2">CBS 161.51</strain>
    </source>
</reference>
<dbReference type="EMBL" id="ML976007">
    <property type="protein sequence ID" value="KAF1945761.1"/>
    <property type="molecule type" value="Genomic_DNA"/>
</dbReference>
<evidence type="ECO:0000313" key="3">
    <source>
        <dbReference type="Proteomes" id="UP000800038"/>
    </source>
</evidence>
<gene>
    <name evidence="2" type="ORF">EJ02DRAFT_319918</name>
</gene>
<feature type="region of interest" description="Disordered" evidence="1">
    <location>
        <begin position="65"/>
        <end position="86"/>
    </location>
</feature>
<keyword evidence="3" id="KW-1185">Reference proteome</keyword>
<feature type="compositionally biased region" description="Low complexity" evidence="1">
    <location>
        <begin position="67"/>
        <end position="86"/>
    </location>
</feature>
<feature type="region of interest" description="Disordered" evidence="1">
    <location>
        <begin position="1"/>
        <end position="39"/>
    </location>
</feature>
<feature type="compositionally biased region" description="Basic residues" evidence="1">
    <location>
        <begin position="1"/>
        <end position="17"/>
    </location>
</feature>
<dbReference type="Proteomes" id="UP000800038">
    <property type="component" value="Unassembled WGS sequence"/>
</dbReference>
<dbReference type="AlphaFoldDB" id="A0A6A5SZD9"/>
<organism evidence="2 3">
    <name type="scientific">Clathrospora elynae</name>
    <dbReference type="NCBI Taxonomy" id="706981"/>
    <lineage>
        <taxon>Eukaryota</taxon>
        <taxon>Fungi</taxon>
        <taxon>Dikarya</taxon>
        <taxon>Ascomycota</taxon>
        <taxon>Pezizomycotina</taxon>
        <taxon>Dothideomycetes</taxon>
        <taxon>Pleosporomycetidae</taxon>
        <taxon>Pleosporales</taxon>
        <taxon>Diademaceae</taxon>
        <taxon>Clathrospora</taxon>
    </lineage>
</organism>
<dbReference type="OrthoDB" id="3693896at2759"/>
<name>A0A6A5SZD9_9PLEO</name>
<feature type="non-terminal residue" evidence="2">
    <location>
        <position position="239"/>
    </location>
</feature>